<evidence type="ECO:0000313" key="10">
    <source>
        <dbReference type="Proteomes" id="UP000653411"/>
    </source>
</evidence>
<dbReference type="InterPro" id="IPR023213">
    <property type="entry name" value="CAT-like_dom_sf"/>
</dbReference>
<dbReference type="InterPro" id="IPR010060">
    <property type="entry name" value="NRPS_synth"/>
</dbReference>
<dbReference type="SUPFAM" id="SSF56801">
    <property type="entry name" value="Acetyl-CoA synthetase-like"/>
    <property type="match status" value="1"/>
</dbReference>
<feature type="region of interest" description="Disordered" evidence="7">
    <location>
        <begin position="962"/>
        <end position="981"/>
    </location>
</feature>
<dbReference type="InterPro" id="IPR025110">
    <property type="entry name" value="AMP-bd_C"/>
</dbReference>
<gene>
    <name evidence="9" type="ORF">GCM10011578_091790</name>
</gene>
<dbReference type="CDD" id="cd05930">
    <property type="entry name" value="A_NRPS"/>
    <property type="match status" value="1"/>
</dbReference>
<dbReference type="InterPro" id="IPR020806">
    <property type="entry name" value="PKS_PP-bd"/>
</dbReference>
<keyword evidence="4" id="KW-0597">Phosphoprotein</keyword>
<evidence type="ECO:0000256" key="3">
    <source>
        <dbReference type="ARBA" id="ARBA00022450"/>
    </source>
</evidence>
<dbReference type="FunFam" id="3.30.300.30:FF:000010">
    <property type="entry name" value="Enterobactin synthetase component F"/>
    <property type="match status" value="1"/>
</dbReference>
<dbReference type="InterPro" id="IPR036736">
    <property type="entry name" value="ACP-like_sf"/>
</dbReference>
<dbReference type="FunFam" id="1.10.1200.10:FF:000005">
    <property type="entry name" value="Nonribosomal peptide synthetase 1"/>
    <property type="match status" value="1"/>
</dbReference>
<dbReference type="Gene3D" id="3.30.559.30">
    <property type="entry name" value="Nonribosomal peptide synthetase, condensation domain"/>
    <property type="match status" value="3"/>
</dbReference>
<dbReference type="Pfam" id="PF13193">
    <property type="entry name" value="AMP-binding_C"/>
    <property type="match status" value="1"/>
</dbReference>
<proteinExistence type="inferred from homology"/>
<dbReference type="GO" id="GO:0005737">
    <property type="term" value="C:cytoplasm"/>
    <property type="evidence" value="ECO:0007669"/>
    <property type="project" value="TreeGrafter"/>
</dbReference>
<dbReference type="FunFam" id="2.30.38.10:FF:000001">
    <property type="entry name" value="Non-ribosomal peptide synthetase PvdI"/>
    <property type="match status" value="1"/>
</dbReference>
<dbReference type="Proteomes" id="UP000653411">
    <property type="component" value="Unassembled WGS sequence"/>
</dbReference>
<dbReference type="GO" id="GO:0044550">
    <property type="term" value="P:secondary metabolite biosynthetic process"/>
    <property type="evidence" value="ECO:0007669"/>
    <property type="project" value="UniProtKB-ARBA"/>
</dbReference>
<dbReference type="EMBL" id="BMML01000036">
    <property type="protein sequence ID" value="GGN42463.1"/>
    <property type="molecule type" value="Genomic_DNA"/>
</dbReference>
<feature type="domain" description="Carrier" evidence="8">
    <location>
        <begin position="2027"/>
        <end position="2102"/>
    </location>
</feature>
<keyword evidence="3" id="KW-0596">Phosphopantetheine</keyword>
<name>A0A918CWZ3_9ACTN</name>
<evidence type="ECO:0000256" key="5">
    <source>
        <dbReference type="ARBA" id="ARBA00022737"/>
    </source>
</evidence>
<protein>
    <recommendedName>
        <fullName evidence="8">Carrier domain-containing protein</fullName>
    </recommendedName>
</protein>
<comment type="caution">
    <text evidence="9">The sequence shown here is derived from an EMBL/GenBank/DDBJ whole genome shotgun (WGS) entry which is preliminary data.</text>
</comment>
<evidence type="ECO:0000256" key="6">
    <source>
        <dbReference type="ARBA" id="ARBA00023194"/>
    </source>
</evidence>
<dbReference type="SUPFAM" id="SSF52777">
    <property type="entry name" value="CoA-dependent acyltransferases"/>
    <property type="match status" value="6"/>
</dbReference>
<dbReference type="PANTHER" id="PTHR45527:SF1">
    <property type="entry name" value="FATTY ACID SYNTHASE"/>
    <property type="match status" value="1"/>
</dbReference>
<dbReference type="InterPro" id="IPR000873">
    <property type="entry name" value="AMP-dep_synth/lig_dom"/>
</dbReference>
<dbReference type="GO" id="GO:0017000">
    <property type="term" value="P:antibiotic biosynthetic process"/>
    <property type="evidence" value="ECO:0007669"/>
    <property type="project" value="UniProtKB-KW"/>
</dbReference>
<reference evidence="9" key="1">
    <citation type="journal article" date="2014" name="Int. J. Syst. Evol. Microbiol.">
        <title>Complete genome sequence of Corynebacterium casei LMG S-19264T (=DSM 44701T), isolated from a smear-ripened cheese.</title>
        <authorList>
            <consortium name="US DOE Joint Genome Institute (JGI-PGF)"/>
            <person name="Walter F."/>
            <person name="Albersmeier A."/>
            <person name="Kalinowski J."/>
            <person name="Ruckert C."/>
        </authorList>
    </citation>
    <scope>NUCLEOTIDE SEQUENCE</scope>
    <source>
        <strain evidence="9">CGMCC 4.7110</strain>
    </source>
</reference>
<dbReference type="PROSITE" id="PS00455">
    <property type="entry name" value="AMP_BINDING"/>
    <property type="match status" value="1"/>
</dbReference>
<accession>A0A918CWZ3</accession>
<reference evidence="9" key="2">
    <citation type="submission" date="2020-09" db="EMBL/GenBank/DDBJ databases">
        <authorList>
            <person name="Sun Q."/>
            <person name="Zhou Y."/>
        </authorList>
    </citation>
    <scope>NUCLEOTIDE SEQUENCE</scope>
    <source>
        <strain evidence="9">CGMCC 4.7110</strain>
    </source>
</reference>
<dbReference type="CDD" id="cd19543">
    <property type="entry name" value="DCL_NRPS"/>
    <property type="match status" value="1"/>
</dbReference>
<evidence type="ECO:0000256" key="4">
    <source>
        <dbReference type="ARBA" id="ARBA00022553"/>
    </source>
</evidence>
<dbReference type="InterPro" id="IPR010071">
    <property type="entry name" value="AA_adenyl_dom"/>
</dbReference>
<dbReference type="GO" id="GO:0043041">
    <property type="term" value="P:amino acid activation for nonribosomal peptide biosynthetic process"/>
    <property type="evidence" value="ECO:0007669"/>
    <property type="project" value="TreeGrafter"/>
</dbReference>
<dbReference type="InterPro" id="IPR020845">
    <property type="entry name" value="AMP-binding_CS"/>
</dbReference>
<dbReference type="PROSITE" id="PS50075">
    <property type="entry name" value="CARRIER"/>
    <property type="match status" value="2"/>
</dbReference>
<keyword evidence="10" id="KW-1185">Reference proteome</keyword>
<evidence type="ECO:0000259" key="8">
    <source>
        <dbReference type="PROSITE" id="PS50075"/>
    </source>
</evidence>
<dbReference type="GO" id="GO:0031177">
    <property type="term" value="F:phosphopantetheine binding"/>
    <property type="evidence" value="ECO:0007669"/>
    <property type="project" value="InterPro"/>
</dbReference>
<feature type="region of interest" description="Disordered" evidence="7">
    <location>
        <begin position="1994"/>
        <end position="2018"/>
    </location>
</feature>
<dbReference type="Gene3D" id="3.30.559.10">
    <property type="entry name" value="Chloramphenicol acetyltransferase-like domain"/>
    <property type="match status" value="3"/>
</dbReference>
<evidence type="ECO:0000256" key="7">
    <source>
        <dbReference type="SAM" id="MobiDB-lite"/>
    </source>
</evidence>
<dbReference type="InterPro" id="IPR009081">
    <property type="entry name" value="PP-bd_ACP"/>
</dbReference>
<dbReference type="Pfam" id="PF00550">
    <property type="entry name" value="PP-binding"/>
    <property type="match status" value="2"/>
</dbReference>
<comment type="similarity">
    <text evidence="2">Belongs to the ATP-dependent AMP-binding enzyme family.</text>
</comment>
<evidence type="ECO:0000256" key="2">
    <source>
        <dbReference type="ARBA" id="ARBA00006432"/>
    </source>
</evidence>
<dbReference type="RefSeq" id="WP_189268901.1">
    <property type="nucleotide sequence ID" value="NZ_BMML01000036.1"/>
</dbReference>
<dbReference type="InterPro" id="IPR001242">
    <property type="entry name" value="Condensation_dom"/>
</dbReference>
<dbReference type="Pfam" id="PF00668">
    <property type="entry name" value="Condensation"/>
    <property type="match status" value="3"/>
</dbReference>
<dbReference type="NCBIfam" id="TIGR01733">
    <property type="entry name" value="AA-adenyl-dom"/>
    <property type="match status" value="1"/>
</dbReference>
<organism evidence="9 10">
    <name type="scientific">Streptomyces fuscichromogenes</name>
    <dbReference type="NCBI Taxonomy" id="1324013"/>
    <lineage>
        <taxon>Bacteria</taxon>
        <taxon>Bacillati</taxon>
        <taxon>Actinomycetota</taxon>
        <taxon>Actinomycetes</taxon>
        <taxon>Kitasatosporales</taxon>
        <taxon>Streptomycetaceae</taxon>
        <taxon>Streptomyces</taxon>
    </lineage>
</organism>
<dbReference type="Gene3D" id="3.40.50.980">
    <property type="match status" value="2"/>
</dbReference>
<dbReference type="SMART" id="SM00823">
    <property type="entry name" value="PKS_PP"/>
    <property type="match status" value="2"/>
</dbReference>
<dbReference type="GO" id="GO:0008610">
    <property type="term" value="P:lipid biosynthetic process"/>
    <property type="evidence" value="ECO:0007669"/>
    <property type="project" value="UniProtKB-ARBA"/>
</dbReference>
<comment type="cofactor">
    <cofactor evidence="1">
        <name>pantetheine 4'-phosphate</name>
        <dbReference type="ChEBI" id="CHEBI:47942"/>
    </cofactor>
</comment>
<evidence type="ECO:0000256" key="1">
    <source>
        <dbReference type="ARBA" id="ARBA00001957"/>
    </source>
</evidence>
<dbReference type="Gene3D" id="3.30.300.30">
    <property type="match status" value="1"/>
</dbReference>
<dbReference type="Gene3D" id="2.30.38.10">
    <property type="entry name" value="Luciferase, Domain 3"/>
    <property type="match status" value="1"/>
</dbReference>
<dbReference type="InterPro" id="IPR045851">
    <property type="entry name" value="AMP-bd_C_sf"/>
</dbReference>
<dbReference type="GO" id="GO:0003824">
    <property type="term" value="F:catalytic activity"/>
    <property type="evidence" value="ECO:0007669"/>
    <property type="project" value="InterPro"/>
</dbReference>
<dbReference type="Gene3D" id="1.10.1200.10">
    <property type="entry name" value="ACP-like"/>
    <property type="match status" value="2"/>
</dbReference>
<dbReference type="FunFam" id="3.40.50.12780:FF:000012">
    <property type="entry name" value="Non-ribosomal peptide synthetase"/>
    <property type="match status" value="1"/>
</dbReference>
<keyword evidence="6" id="KW-0045">Antibiotic biosynthesis</keyword>
<dbReference type="NCBIfam" id="TIGR01720">
    <property type="entry name" value="NRPS-para261"/>
    <property type="match status" value="1"/>
</dbReference>
<feature type="domain" description="Carrier" evidence="8">
    <location>
        <begin position="979"/>
        <end position="1053"/>
    </location>
</feature>
<dbReference type="Pfam" id="PF00501">
    <property type="entry name" value="AMP-binding"/>
    <property type="match status" value="1"/>
</dbReference>
<dbReference type="SUPFAM" id="SSF47336">
    <property type="entry name" value="ACP-like"/>
    <property type="match status" value="2"/>
</dbReference>
<sequence>MSADGRGDLPLTSAQVGIWLAQQLDLSRSDYNIAEYFDIRGELDVEHFRTAVRVLQAETDALNVRFVVENGEVRQVPVPYSGEDVCEVVDLTSRSDPPATAVALMREALARPVDLVAGRLGTVVLYRLGPERFFFLHGRHHLIADGFTGSLLSRRIADIYTALVEGARIPVVAPASPRRMVEIDDDYRTSEAFAQDRAYWLARMSDPPEPVGFGGRSEATPCGRPERCAAEFTQEDTEALRTAARAAGTGWPALVYAAAAAYLHGVSGAEDVVVAMPVTGRTTPETREMRGVLSNILPLRLAVRDEMTLRELVRATSTAIKEALRHQRYPREDLRRDLGIGEGDRELWGAEVNIMSFDYDLTFAGASATAHNLGVGPVDHLSFNIYNRRTGTPFAIQGEYDSARGSAPELAAHQRRFMTFLSTFAHAGNEATVGDLEVLTPAETAWLLAAGDGGTAPVPDRTLHELFEDRAARTPDATAVRCGDEEVGYRELDQRAEAVAARLREVTVPEQRVGVCVERSADMVAALLGVLKAGCAYVPLDPGLPAGRLRFIARDAGIEVAVTRRSLAERLPADIATKVLVTADHDAETDHDAGTGDGVATGAGGGAVSPLVEGRRVLPANAAYVLYTSGSTGRPKGVVVSHASAVNFVVRYLDAAGFEATDRCLGFAALTFDVSVLEVFGSLLGGLTLVLATDEERTDADRLQALLKDREVTVADLPTALLPLLDPAELPALRFLSVGGEAPSGDAVDRWTAPGRQVWNTYGPTETVVVVTMQHCTGPSHGRTPPIGRPTVNHRGYVVDRRLRLVPPGFPGELCVAGAGVARGYLGNPALTAQRFVPDPWAAEPGTRMYRTGDLVRWTEDGELEFLGRIDQQVKINGHRIELGEIEAELSRHPRVAQCAVVVRELSGTGRSLVAYVVGRDGAAPGPEDLQRHLAQELPRYMVPHHYLALAGLPLTVSGKLDRSALPAPQPRQASEAPAPQTPREALFCSLFAEALRTPAVAADDNFFTRGGDSITAITLVSRARAAGIVLTLRDVFAHKTAAALAAAYPEDGQPAAGEPESARDSADAHGQVPLTPVMHALRAAGGPIGRFSQSALLQVPPGAGRDPLVTALQTVLDHHDALRTRVLTGTGPADWTCVITPPGSVAAAESFLRVGISGLPDEDVQETIGRETQAALGRLDPTAGRMLQAVWFDAGVRGPGRLLLVLHHLVVDGVSWRILPADLAAAWEAATAGRPAALPAPTTPFRSWARRTAALARADTTVAELPYWLDVTAGSEPLLGSRPLDPGQDTVAAAGRLTVTLPDEVARPLLTGAPAAFATGPQELLLAALAVAVRRRRARLGQPDGPGLLLDLEGHGRGDGRGEEDLTRTVGWFTTQYPLRVDLDGLGPDGAEPAYGPLVQRVTDALRGTPDAGTGYGLLRYLNPETGPRLAAAAAPQILFNYLGRFESPHGDWLPAPEADPLRADSDPAMPLEHALEVNVLARERDGRLELDADWTWASGVLGPDEAAALADDWTAALRRLAGGPDGCDGPGEPAGTAPAVRAPLPQDFPLVRLDRAALAGLLARHPGTEDVLPLAPLQSGMYFHASFDEAAVDAYTGQVILDLHGELDVAALRAAGGEVIRRHPALRAGFTDRALPEAVQFVLREVELPVAEADLSGLGPQEREAALERLLTEDRLRRFDLAAPPLLRLTAVRLEPGRHRLVLTNHHILWDGWSTPLILTELLHCYAARTAGAGPRADRLEPARPFRSYLEWLDRQDRPRALSAWRQALDGLAAPTVLAGADPHRMDTLPRRVGLELDEETTGRLTEFARGRGLTLSSVVQGAWGILLGRLTGHCDVVFGGVVSGRTPELDGVEGMVGLFINTLPVRFRVRPGEPLVAALERFQDEQAALLEHQHVSLSDVQEAAGLGTLFDTVVAFENYPLDQDALRDAGGGLRIVAARATDATHYSVNLVALPGPRLRFDLDHRPEVLAGPAAERLVAELRDLLVAVAEDPETTVDAPPAPAAETGGRAGSAEDTTAAGVFEAPASETEELIADVWSEVLERSPVGRRDNFFLSGGQSLKAMRVASRLRSALDLELPLRLVFENPTLAELATAVEAALLADLAPEPATQASLIGSHPQGDTQ</sequence>
<dbReference type="PANTHER" id="PTHR45527">
    <property type="entry name" value="NONRIBOSOMAL PEPTIDE SYNTHETASE"/>
    <property type="match status" value="1"/>
</dbReference>
<keyword evidence="5" id="KW-0677">Repeat</keyword>
<evidence type="ECO:0000313" key="9">
    <source>
        <dbReference type="EMBL" id="GGN42463.1"/>
    </source>
</evidence>